<dbReference type="CDD" id="cd03784">
    <property type="entry name" value="GT1_Gtf-like"/>
    <property type="match status" value="1"/>
</dbReference>
<gene>
    <name evidence="3" type="ORF">CE139_11535</name>
</gene>
<dbReference type="Pfam" id="PF00201">
    <property type="entry name" value="UDPGT"/>
    <property type="match status" value="1"/>
</dbReference>
<reference evidence="3 4" key="1">
    <citation type="submission" date="2017-06" db="EMBL/GenBank/DDBJ databases">
        <title>Evolution towards high GC content and high-temperature stress adaptation in endophytic Pseudomonas oryzihabitans impacted its plant-growth promoting traits.</title>
        <authorList>
            <person name="Nascimento F.X."/>
        </authorList>
    </citation>
    <scope>NUCLEOTIDE SEQUENCE [LARGE SCALE GENOMIC DNA]</scope>
    <source>
        <strain evidence="3 4">MS8</strain>
    </source>
</reference>
<comment type="similarity">
    <text evidence="2">Belongs to the UDP-glycosyltransferase family.</text>
</comment>
<dbReference type="InterPro" id="IPR050426">
    <property type="entry name" value="Glycosyltransferase_28"/>
</dbReference>
<accession>A0A2Z5A8I3</accession>
<keyword evidence="2" id="KW-0328">Glycosyltransferase</keyword>
<dbReference type="Gene3D" id="3.40.50.2000">
    <property type="entry name" value="Glycogen Phosphorylase B"/>
    <property type="match status" value="2"/>
</dbReference>
<proteinExistence type="inferred from homology"/>
<evidence type="ECO:0000256" key="2">
    <source>
        <dbReference type="RuleBase" id="RU003718"/>
    </source>
</evidence>
<dbReference type="AlphaFoldDB" id="A0A2Z5A8I3"/>
<dbReference type="SUPFAM" id="SSF53756">
    <property type="entry name" value="UDP-Glycosyltransferase/glycogen phosphorylase"/>
    <property type="match status" value="1"/>
</dbReference>
<dbReference type="RefSeq" id="WP_208694731.1">
    <property type="nucleotide sequence ID" value="NZ_CP022198.1"/>
</dbReference>
<dbReference type="PANTHER" id="PTHR48050:SF13">
    <property type="entry name" value="STEROL 3-BETA-GLUCOSYLTRANSFERASE UGT80A2"/>
    <property type="match status" value="1"/>
</dbReference>
<dbReference type="GO" id="GO:0017000">
    <property type="term" value="P:antibiotic biosynthetic process"/>
    <property type="evidence" value="ECO:0007669"/>
    <property type="project" value="UniProtKB-ARBA"/>
</dbReference>
<dbReference type="PROSITE" id="PS00375">
    <property type="entry name" value="UDPGT"/>
    <property type="match status" value="1"/>
</dbReference>
<evidence type="ECO:0000313" key="3">
    <source>
        <dbReference type="EMBL" id="AXA66429.1"/>
    </source>
</evidence>
<dbReference type="InterPro" id="IPR035595">
    <property type="entry name" value="UDP_glycos_trans_CS"/>
</dbReference>
<dbReference type="GO" id="GO:0008194">
    <property type="term" value="F:UDP-glycosyltransferase activity"/>
    <property type="evidence" value="ECO:0007669"/>
    <property type="project" value="InterPro"/>
</dbReference>
<keyword evidence="1 2" id="KW-0808">Transferase</keyword>
<dbReference type="PANTHER" id="PTHR48050">
    <property type="entry name" value="STEROL 3-BETA-GLUCOSYLTRANSFERASE"/>
    <property type="match status" value="1"/>
</dbReference>
<sequence>MADTRPDAAMHVALISPPLPSHLSTHLVLGEALVALGHRVTLLHQVEVGDRALPAGIQFQAVGATSHPRGSLAPLLARTASSKPWSVFGVIADMARNTELFCREGPAALRDLRVDCLIADQMEPAGGLLGDHLGLPYASLACAVPMNREPHLPLPTLPFAYPATERERQIVQGATKVFDMMMRGQGKVIQRQAQAFGLGERRTLDDCFSPYLQLSQCLPGFDFPRRAPPPHFHEVGPLRSPAVREQRLELEIDPRRPFVFASFGTLQGGRLPLFRRIAQACRQLGVQVLIAHCGRLDADAERRLLDDGATWVTDFAPQEAAIARADAVITHGGFNTVLDALAAGKPMLALPMVFDQPGIARRLERVGAGICLAPRLASKARLTQALGAVLADPAYRRAAERFVPITQAAGGVAAAARLVDGLARRGLERAS</sequence>
<protein>
    <submittedName>
        <fullName evidence="3">Zeaxanthin glucosyltransferase</fullName>
    </submittedName>
</protein>
<evidence type="ECO:0000256" key="1">
    <source>
        <dbReference type="ARBA" id="ARBA00022679"/>
    </source>
</evidence>
<dbReference type="STRING" id="47885.APT59_08125"/>
<dbReference type="Proteomes" id="UP000250579">
    <property type="component" value="Chromosome"/>
</dbReference>
<evidence type="ECO:0000313" key="4">
    <source>
        <dbReference type="Proteomes" id="UP000250579"/>
    </source>
</evidence>
<organism evidence="3 4">
    <name type="scientific">Pseudomonas oryzihabitans</name>
    <dbReference type="NCBI Taxonomy" id="47885"/>
    <lineage>
        <taxon>Bacteria</taxon>
        <taxon>Pseudomonadati</taxon>
        <taxon>Pseudomonadota</taxon>
        <taxon>Gammaproteobacteria</taxon>
        <taxon>Pseudomonadales</taxon>
        <taxon>Pseudomonadaceae</taxon>
        <taxon>Pseudomonas</taxon>
    </lineage>
</organism>
<name>A0A2Z5A8I3_9PSED</name>
<dbReference type="InterPro" id="IPR002213">
    <property type="entry name" value="UDP_glucos_trans"/>
</dbReference>
<dbReference type="EMBL" id="CP022198">
    <property type="protein sequence ID" value="AXA66429.1"/>
    <property type="molecule type" value="Genomic_DNA"/>
</dbReference>